<proteinExistence type="predicted"/>
<organism evidence="2 3">
    <name type="scientific">Porites lobata</name>
    <dbReference type="NCBI Taxonomy" id="104759"/>
    <lineage>
        <taxon>Eukaryota</taxon>
        <taxon>Metazoa</taxon>
        <taxon>Cnidaria</taxon>
        <taxon>Anthozoa</taxon>
        <taxon>Hexacorallia</taxon>
        <taxon>Scleractinia</taxon>
        <taxon>Fungiina</taxon>
        <taxon>Poritidae</taxon>
        <taxon>Porites</taxon>
    </lineage>
</organism>
<evidence type="ECO:0000256" key="1">
    <source>
        <dbReference type="SAM" id="MobiDB-lite"/>
    </source>
</evidence>
<evidence type="ECO:0000313" key="3">
    <source>
        <dbReference type="Proteomes" id="UP001159405"/>
    </source>
</evidence>
<reference evidence="2 3" key="1">
    <citation type="submission" date="2022-05" db="EMBL/GenBank/DDBJ databases">
        <authorList>
            <consortium name="Genoscope - CEA"/>
            <person name="William W."/>
        </authorList>
    </citation>
    <scope>NUCLEOTIDE SEQUENCE [LARGE SCALE GENOMIC DNA]</scope>
</reference>
<dbReference type="EMBL" id="CALNXK010000395">
    <property type="protein sequence ID" value="CAH3184651.1"/>
    <property type="molecule type" value="Genomic_DNA"/>
</dbReference>
<sequence length="287" mass="30825">MKELLKKTSKELKSKSNEKEQVSAKEGEQISEGDIDIHLEDASKVQVPYDAISTLQTAFGELGTQATGAMNGLTELKGQWNEISFGDRAVMTQTLQAAASNIHKFLNAGSDPIGAVQGALNMVAQFAALAGPTGQIAAVALSFVSGYLSLFGAGGQEKKSIGEIVREEIDEALAQFYESDLSSKAEGITSTFQVSKAYLDKLAQSGKKLTVSQAASLERNVPLYLGLPFMGKLASEINGLLKVNKISDAKKTLKYIELYTKMAILKDMIMQEAATLLPIDLEPNRQA</sequence>
<protein>
    <submittedName>
        <fullName evidence="2">Uncharacterized protein</fullName>
    </submittedName>
</protein>
<accession>A0ABN8RYU0</accession>
<gene>
    <name evidence="2" type="ORF">PLOB_00030676</name>
</gene>
<evidence type="ECO:0000313" key="2">
    <source>
        <dbReference type="EMBL" id="CAH3184651.1"/>
    </source>
</evidence>
<comment type="caution">
    <text evidence="2">The sequence shown here is derived from an EMBL/GenBank/DDBJ whole genome shotgun (WGS) entry which is preliminary data.</text>
</comment>
<feature type="region of interest" description="Disordered" evidence="1">
    <location>
        <begin position="1"/>
        <end position="33"/>
    </location>
</feature>
<name>A0ABN8RYU0_9CNID</name>
<dbReference type="Proteomes" id="UP001159405">
    <property type="component" value="Unassembled WGS sequence"/>
</dbReference>
<feature type="compositionally biased region" description="Basic and acidic residues" evidence="1">
    <location>
        <begin position="1"/>
        <end position="28"/>
    </location>
</feature>
<keyword evidence="3" id="KW-1185">Reference proteome</keyword>